<feature type="region of interest" description="Disordered" evidence="1">
    <location>
        <begin position="86"/>
        <end position="157"/>
    </location>
</feature>
<protein>
    <submittedName>
        <fullName evidence="2">Uncharacterized protein</fullName>
    </submittedName>
</protein>
<dbReference type="Proteomes" id="UP000199527">
    <property type="component" value="Unassembled WGS sequence"/>
</dbReference>
<proteinExistence type="predicted"/>
<gene>
    <name evidence="2" type="ORF">SAMN04488540_1303</name>
</gene>
<name>A0A1G9BIP3_9GAMM</name>
<evidence type="ECO:0000256" key="1">
    <source>
        <dbReference type="SAM" id="MobiDB-lite"/>
    </source>
</evidence>
<organism evidence="2 3">
    <name type="scientific">Ferrimonas sediminum</name>
    <dbReference type="NCBI Taxonomy" id="718193"/>
    <lineage>
        <taxon>Bacteria</taxon>
        <taxon>Pseudomonadati</taxon>
        <taxon>Pseudomonadota</taxon>
        <taxon>Gammaproteobacteria</taxon>
        <taxon>Alteromonadales</taxon>
        <taxon>Ferrimonadaceae</taxon>
        <taxon>Ferrimonas</taxon>
    </lineage>
</organism>
<dbReference type="EMBL" id="FNEM01000030">
    <property type="protein sequence ID" value="SDK38944.1"/>
    <property type="molecule type" value="Genomic_DNA"/>
</dbReference>
<dbReference type="AlphaFoldDB" id="A0A1G9BIP3"/>
<evidence type="ECO:0000313" key="2">
    <source>
        <dbReference type="EMBL" id="SDK38944.1"/>
    </source>
</evidence>
<evidence type="ECO:0000313" key="3">
    <source>
        <dbReference type="Proteomes" id="UP000199527"/>
    </source>
</evidence>
<feature type="region of interest" description="Disordered" evidence="1">
    <location>
        <begin position="25"/>
        <end position="68"/>
    </location>
</feature>
<sequence>MTEGQNQRRWVPACAGTTIKVKDTGYPRSQVRRSRAKTLDSRLRKNDRRSKSKTLGTRVRGHDGQGQRRWLPACAGTTIKVKDTGYPRSQVRRSRAKMLDSRVRKNDGRAKSKTLDSGVRKNDGRAKSKSLDSRLRKNDKKKDAGTTWLDQKTRPWPRFLKKELNQPRSTDFRYSLNCSFMPE</sequence>
<accession>A0A1G9BIP3</accession>
<reference evidence="3" key="1">
    <citation type="submission" date="2016-10" db="EMBL/GenBank/DDBJ databases">
        <authorList>
            <person name="Varghese N."/>
            <person name="Submissions S."/>
        </authorList>
    </citation>
    <scope>NUCLEOTIDE SEQUENCE [LARGE SCALE GENOMIC DNA]</scope>
    <source>
        <strain evidence="3">DSM 23317</strain>
    </source>
</reference>
<keyword evidence="3" id="KW-1185">Reference proteome</keyword>
<feature type="compositionally biased region" description="Basic and acidic residues" evidence="1">
    <location>
        <begin position="97"/>
        <end position="144"/>
    </location>
</feature>